<dbReference type="Proteomes" id="UP001447188">
    <property type="component" value="Unassembled WGS sequence"/>
</dbReference>
<evidence type="ECO:0000313" key="2">
    <source>
        <dbReference type="EMBL" id="KAL0633640.1"/>
    </source>
</evidence>
<reference evidence="2 3" key="1">
    <citation type="submission" date="2024-02" db="EMBL/GenBank/DDBJ databases">
        <title>Discinaceae phylogenomics.</title>
        <authorList>
            <person name="Dirks A.C."/>
            <person name="James T.Y."/>
        </authorList>
    </citation>
    <scope>NUCLEOTIDE SEQUENCE [LARGE SCALE GENOMIC DNA]</scope>
    <source>
        <strain evidence="2 3">ACD0624</strain>
    </source>
</reference>
<dbReference type="InterPro" id="IPR011333">
    <property type="entry name" value="SKP1/BTB/POZ_sf"/>
</dbReference>
<dbReference type="PROSITE" id="PS50097">
    <property type="entry name" value="BTB"/>
    <property type="match status" value="1"/>
</dbReference>
<evidence type="ECO:0000313" key="3">
    <source>
        <dbReference type="Proteomes" id="UP001447188"/>
    </source>
</evidence>
<dbReference type="SUPFAM" id="SSF54695">
    <property type="entry name" value="POZ domain"/>
    <property type="match status" value="1"/>
</dbReference>
<sequence>MRANRGISISSPLSGPMIALYAGPDNLPFYVHPNVMSASSDYFRGRFGGSKVPPEHELHLHFPEIDVKDMASFTNYMYRLFWKDYDIQLSTRPNQDLVDHVKLYITGCIFEVPFLLKYVGEVITYLLNKENRAYILSLAPADFAEHLQSRMELVGLVYDNTDEDDMLRTVFVKDMALHSDDYYERGVEHNIDMDFSLREFFRGVPKFSDDLKGFVPRTDEKEEDAGMFFWIPGDFEIDES</sequence>
<name>A0ABR3GCY5_9PEZI</name>
<accession>A0ABR3GCY5</accession>
<organism evidence="2 3">
    <name type="scientific">Discina gigas</name>
    <dbReference type="NCBI Taxonomy" id="1032678"/>
    <lineage>
        <taxon>Eukaryota</taxon>
        <taxon>Fungi</taxon>
        <taxon>Dikarya</taxon>
        <taxon>Ascomycota</taxon>
        <taxon>Pezizomycotina</taxon>
        <taxon>Pezizomycetes</taxon>
        <taxon>Pezizales</taxon>
        <taxon>Discinaceae</taxon>
        <taxon>Discina</taxon>
    </lineage>
</organism>
<comment type="caution">
    <text evidence="2">The sequence shown here is derived from an EMBL/GenBank/DDBJ whole genome shotgun (WGS) entry which is preliminary data.</text>
</comment>
<dbReference type="Pfam" id="PF00651">
    <property type="entry name" value="BTB"/>
    <property type="match status" value="1"/>
</dbReference>
<dbReference type="CDD" id="cd18186">
    <property type="entry name" value="BTB_POZ_ZBTB_KLHL-like"/>
    <property type="match status" value="1"/>
</dbReference>
<dbReference type="Gene3D" id="3.30.710.10">
    <property type="entry name" value="Potassium Channel Kv1.1, Chain A"/>
    <property type="match status" value="1"/>
</dbReference>
<dbReference type="EMBL" id="JBBBZM010000119">
    <property type="protein sequence ID" value="KAL0633640.1"/>
    <property type="molecule type" value="Genomic_DNA"/>
</dbReference>
<proteinExistence type="predicted"/>
<evidence type="ECO:0000259" key="1">
    <source>
        <dbReference type="PROSITE" id="PS50097"/>
    </source>
</evidence>
<dbReference type="InterPro" id="IPR000210">
    <property type="entry name" value="BTB/POZ_dom"/>
</dbReference>
<protein>
    <recommendedName>
        <fullName evidence="1">BTB domain-containing protein</fullName>
    </recommendedName>
</protein>
<keyword evidence="3" id="KW-1185">Reference proteome</keyword>
<feature type="domain" description="BTB" evidence="1">
    <location>
        <begin position="16"/>
        <end position="78"/>
    </location>
</feature>
<gene>
    <name evidence="2" type="ORF">Q9L58_007467</name>
</gene>